<protein>
    <submittedName>
        <fullName evidence="1">Uncharacterized protein</fullName>
    </submittedName>
</protein>
<gene>
    <name evidence="1" type="ORF">LOAG_14007</name>
</gene>
<dbReference type="GeneID" id="9951482"/>
<feature type="non-terminal residue" evidence="1">
    <location>
        <position position="1"/>
    </location>
</feature>
<dbReference type="EMBL" id="JH712923">
    <property type="protein sequence ID" value="EFO14512.1"/>
    <property type="molecule type" value="Genomic_DNA"/>
</dbReference>
<dbReference type="KEGG" id="loa:LOAG_14007"/>
<reference evidence="1" key="1">
    <citation type="submission" date="2012-04" db="EMBL/GenBank/DDBJ databases">
        <title>The Genome Sequence of Loa loa.</title>
        <authorList>
            <consortium name="The Broad Institute Genome Sequencing Platform"/>
            <consortium name="Broad Institute Genome Sequencing Center for Infectious Disease"/>
            <person name="Nutman T.B."/>
            <person name="Fink D.L."/>
            <person name="Russ C."/>
            <person name="Young S."/>
            <person name="Zeng Q."/>
            <person name="Gargeya S."/>
            <person name="Alvarado L."/>
            <person name="Berlin A."/>
            <person name="Chapman S.B."/>
            <person name="Chen Z."/>
            <person name="Freedman E."/>
            <person name="Gellesch M."/>
            <person name="Goldberg J."/>
            <person name="Griggs A."/>
            <person name="Gujja S."/>
            <person name="Heilman E.R."/>
            <person name="Heiman D."/>
            <person name="Howarth C."/>
            <person name="Mehta T."/>
            <person name="Neiman D."/>
            <person name="Pearson M."/>
            <person name="Roberts A."/>
            <person name="Saif S."/>
            <person name="Shea T."/>
            <person name="Shenoy N."/>
            <person name="Sisk P."/>
            <person name="Stolte C."/>
            <person name="Sykes S."/>
            <person name="White J."/>
            <person name="Yandava C."/>
            <person name="Haas B."/>
            <person name="Henn M.R."/>
            <person name="Nusbaum C."/>
            <person name="Birren B."/>
        </authorList>
    </citation>
    <scope>NUCLEOTIDE SEQUENCE [LARGE SCALE GENOMIC DNA]</scope>
</reference>
<dbReference type="InParanoid" id="A0A1S0TJG2"/>
<dbReference type="AlphaFoldDB" id="A0A1S0TJG2"/>
<accession>A0A1S0TJG2</accession>
<name>A0A1S0TJG2_LOALO</name>
<organism evidence="1">
    <name type="scientific">Loa loa</name>
    <name type="common">Eye worm</name>
    <name type="synonym">Filaria loa</name>
    <dbReference type="NCBI Taxonomy" id="7209"/>
    <lineage>
        <taxon>Eukaryota</taxon>
        <taxon>Metazoa</taxon>
        <taxon>Ecdysozoa</taxon>
        <taxon>Nematoda</taxon>
        <taxon>Chromadorea</taxon>
        <taxon>Rhabditida</taxon>
        <taxon>Spirurina</taxon>
        <taxon>Spiruromorpha</taxon>
        <taxon>Filarioidea</taxon>
        <taxon>Onchocercidae</taxon>
        <taxon>Loa</taxon>
    </lineage>
</organism>
<evidence type="ECO:0000313" key="1">
    <source>
        <dbReference type="EMBL" id="EFO14512.1"/>
    </source>
</evidence>
<dbReference type="RefSeq" id="XP_003149557.1">
    <property type="nucleotide sequence ID" value="XM_003149509.1"/>
</dbReference>
<sequence length="50" mass="5889">VGWEDDNKRHLVLSPTNPIRAIDLRIPLRKNRLKDSIKNRPKDSIKKELT</sequence>
<dbReference type="CTD" id="9951482"/>
<proteinExistence type="predicted"/>